<dbReference type="Gene3D" id="3.40.50.620">
    <property type="entry name" value="HUPs"/>
    <property type="match status" value="1"/>
</dbReference>
<dbReference type="Proteomes" id="UP000002945">
    <property type="component" value="Unassembled WGS sequence"/>
</dbReference>
<dbReference type="eggNOG" id="COG0589">
    <property type="taxonomic scope" value="Bacteria"/>
</dbReference>
<sequence length="278" mass="32293">MKRVLIPVDFAFNSYDTIDYIISFFKKEKCDFFLLNTYTYNYNGLNALHILQSDDDWFEKPKRNSEEKLALIVNKYNFNNKNKNHSFHGISSCIKLIEGIKKTIKEKNIDLVVATSKVIDKHSSYSKNIKKIIENIQKCMVMVIPNLIDLNKKPEFILASSFVNKIPYEELKKWSKLVCIANGTVKVTVLSDIESMTFKQIENQNLAIKHLTTFCNVFITIEYIKTTEGLKKLIRYSNDCIVSIMNSKPNIWTRYGISRSKISRYNFSQATPLIVLHS</sequence>
<accession>A9EDF2</accession>
<protein>
    <recommendedName>
        <fullName evidence="3">Universal stress protein</fullName>
    </recommendedName>
</protein>
<dbReference type="AlphaFoldDB" id="A9EDF2"/>
<gene>
    <name evidence="1" type="ORF">KAOT1_00745</name>
</gene>
<reference evidence="1 2" key="1">
    <citation type="journal article" date="2011" name="J. Bacteriol.">
        <title>Genome sequence of the algicidal bacterium Kordia algicida OT-1.</title>
        <authorList>
            <person name="Lee H.S."/>
            <person name="Kang S.G."/>
            <person name="Kwon K.K."/>
            <person name="Lee J.H."/>
            <person name="Kim S.J."/>
        </authorList>
    </citation>
    <scope>NUCLEOTIDE SEQUENCE [LARGE SCALE GENOMIC DNA]</scope>
    <source>
        <strain evidence="1 2">OT-1</strain>
    </source>
</reference>
<dbReference type="SUPFAM" id="SSF52402">
    <property type="entry name" value="Adenine nucleotide alpha hydrolases-like"/>
    <property type="match status" value="1"/>
</dbReference>
<evidence type="ECO:0008006" key="3">
    <source>
        <dbReference type="Google" id="ProtNLM"/>
    </source>
</evidence>
<keyword evidence="2" id="KW-1185">Reference proteome</keyword>
<dbReference type="OrthoDB" id="9788959at2"/>
<evidence type="ECO:0000313" key="1">
    <source>
        <dbReference type="EMBL" id="EDP94223.1"/>
    </source>
</evidence>
<proteinExistence type="predicted"/>
<name>A9EDF2_9FLAO</name>
<dbReference type="HOGENOM" id="CLU_049301_2_4_10"/>
<comment type="caution">
    <text evidence="1">The sequence shown here is derived from an EMBL/GenBank/DDBJ whole genome shotgun (WGS) entry which is preliminary data.</text>
</comment>
<dbReference type="InterPro" id="IPR014729">
    <property type="entry name" value="Rossmann-like_a/b/a_fold"/>
</dbReference>
<dbReference type="STRING" id="391587.KAOT1_00745"/>
<evidence type="ECO:0000313" key="2">
    <source>
        <dbReference type="Proteomes" id="UP000002945"/>
    </source>
</evidence>
<dbReference type="RefSeq" id="WP_007092725.1">
    <property type="nucleotide sequence ID" value="NZ_DS544873.1"/>
</dbReference>
<organism evidence="1 2">
    <name type="scientific">Kordia algicida OT-1</name>
    <dbReference type="NCBI Taxonomy" id="391587"/>
    <lineage>
        <taxon>Bacteria</taxon>
        <taxon>Pseudomonadati</taxon>
        <taxon>Bacteroidota</taxon>
        <taxon>Flavobacteriia</taxon>
        <taxon>Flavobacteriales</taxon>
        <taxon>Flavobacteriaceae</taxon>
        <taxon>Kordia</taxon>
    </lineage>
</organism>
<dbReference type="EMBL" id="ABIB01000023">
    <property type="protein sequence ID" value="EDP94223.1"/>
    <property type="molecule type" value="Genomic_DNA"/>
</dbReference>